<keyword evidence="3 7" id="KW-0812">Transmembrane</keyword>
<evidence type="ECO:0000256" key="1">
    <source>
        <dbReference type="ARBA" id="ARBA00004141"/>
    </source>
</evidence>
<organism evidence="9 10">
    <name type="scientific">Rhodococcus pyridinivorans KG-16</name>
    <dbReference type="NCBI Taxonomy" id="1441730"/>
    <lineage>
        <taxon>Bacteria</taxon>
        <taxon>Bacillati</taxon>
        <taxon>Actinomycetota</taxon>
        <taxon>Actinomycetes</taxon>
        <taxon>Mycobacteriales</taxon>
        <taxon>Nocardiaceae</taxon>
        <taxon>Rhodococcus</taxon>
    </lineage>
</organism>
<evidence type="ECO:0000256" key="4">
    <source>
        <dbReference type="ARBA" id="ARBA00022989"/>
    </source>
</evidence>
<dbReference type="Gene3D" id="1.10.3730.20">
    <property type="match status" value="1"/>
</dbReference>
<comment type="caution">
    <text evidence="9">The sequence shown here is derived from an EMBL/GenBank/DDBJ whole genome shotgun (WGS) entry which is preliminary data.</text>
</comment>
<dbReference type="PANTHER" id="PTHR32322">
    <property type="entry name" value="INNER MEMBRANE TRANSPORTER"/>
    <property type="match status" value="1"/>
</dbReference>
<feature type="domain" description="EamA" evidence="8">
    <location>
        <begin position="144"/>
        <end position="282"/>
    </location>
</feature>
<feature type="transmembrane region" description="Helical" evidence="7">
    <location>
        <begin position="7"/>
        <end position="27"/>
    </location>
</feature>
<comment type="similarity">
    <text evidence="2">Belongs to the EamA transporter family.</text>
</comment>
<dbReference type="Pfam" id="PF00892">
    <property type="entry name" value="EamA"/>
    <property type="match status" value="2"/>
</dbReference>
<name>A0A0V9UFC4_9NOCA</name>
<dbReference type="EMBL" id="AZXY01000013">
    <property type="protein sequence ID" value="KSZ56667.1"/>
    <property type="molecule type" value="Genomic_DNA"/>
</dbReference>
<feature type="transmembrane region" description="Helical" evidence="7">
    <location>
        <begin position="267"/>
        <end position="284"/>
    </location>
</feature>
<feature type="transmembrane region" description="Helical" evidence="7">
    <location>
        <begin position="243"/>
        <end position="261"/>
    </location>
</feature>
<feature type="transmembrane region" description="Helical" evidence="7">
    <location>
        <begin position="141"/>
        <end position="160"/>
    </location>
</feature>
<evidence type="ECO:0000256" key="3">
    <source>
        <dbReference type="ARBA" id="ARBA00022692"/>
    </source>
</evidence>
<dbReference type="InterPro" id="IPR000620">
    <property type="entry name" value="EamA_dom"/>
</dbReference>
<dbReference type="SUPFAM" id="SSF103481">
    <property type="entry name" value="Multidrug resistance efflux transporter EmrE"/>
    <property type="match status" value="2"/>
</dbReference>
<feature type="region of interest" description="Disordered" evidence="6">
    <location>
        <begin position="293"/>
        <end position="345"/>
    </location>
</feature>
<evidence type="ECO:0000313" key="10">
    <source>
        <dbReference type="Proteomes" id="UP000053060"/>
    </source>
</evidence>
<evidence type="ECO:0000313" key="9">
    <source>
        <dbReference type="EMBL" id="KSZ56667.1"/>
    </source>
</evidence>
<evidence type="ECO:0000256" key="5">
    <source>
        <dbReference type="ARBA" id="ARBA00023136"/>
    </source>
</evidence>
<keyword evidence="4 7" id="KW-1133">Transmembrane helix</keyword>
<dbReference type="InterPro" id="IPR037185">
    <property type="entry name" value="EmrE-like"/>
</dbReference>
<keyword evidence="5 7" id="KW-0472">Membrane</keyword>
<evidence type="ECO:0000259" key="8">
    <source>
        <dbReference type="Pfam" id="PF00892"/>
    </source>
</evidence>
<feature type="transmembrane region" description="Helical" evidence="7">
    <location>
        <begin position="58"/>
        <end position="80"/>
    </location>
</feature>
<feature type="transmembrane region" description="Helical" evidence="7">
    <location>
        <begin position="86"/>
        <end position="108"/>
    </location>
</feature>
<reference evidence="10" key="1">
    <citation type="submission" date="2015-01" db="EMBL/GenBank/DDBJ databases">
        <title>Draft genome sequence of Rhodococcus pyridinivorans strain KG-16, a hydrocarbon-degrading bacterium.</title>
        <authorList>
            <person name="Aggarwal R.K."/>
            <person name="Dawar C."/>
        </authorList>
    </citation>
    <scope>NUCLEOTIDE SEQUENCE [LARGE SCALE GENOMIC DNA]</scope>
    <source>
        <strain evidence="10">KG-16</strain>
    </source>
</reference>
<dbReference type="PATRIC" id="fig|1441730.3.peg.4530"/>
<feature type="transmembrane region" description="Helical" evidence="7">
    <location>
        <begin position="172"/>
        <end position="191"/>
    </location>
</feature>
<dbReference type="GO" id="GO:0016020">
    <property type="term" value="C:membrane"/>
    <property type="evidence" value="ECO:0007669"/>
    <property type="project" value="UniProtKB-SubCell"/>
</dbReference>
<feature type="domain" description="EamA" evidence="8">
    <location>
        <begin position="7"/>
        <end position="130"/>
    </location>
</feature>
<proteinExistence type="inferred from homology"/>
<feature type="transmembrane region" description="Helical" evidence="7">
    <location>
        <begin position="211"/>
        <end position="231"/>
    </location>
</feature>
<sequence length="345" mass="36477">MSFRDRLLALTVVVLWGCNFLAIRLGLDHFPPYFFAGLRFAIIAVPVLLFVPRPAVPLRWLLLYGAGFGFAQFAFLFWAMEAGLPTGLASLVLQSSAPFTVLLAALFLRERLDGIRLAGLVVAVSGMMIVAVGQGAADASLLPMTLALLAGLSWAVGNIATRKAGASDPMRLMLWMCVVPVLPFFGVSWFVEGPQAWSTLGTAVTTVDGGLALAGLTYVVLAGTIAGTGIYASLLSRYPAGTVAPLSLMVPVVGFTVAWITLGEQPAPSSLIGGVIVIVGALAAQGGHRSVTSRTLLRRHNAPTPVEHSPTWEPAQESPHVDGSHCAQPEPPRGRPRRPDAVRAR</sequence>
<comment type="subcellular location">
    <subcellularLocation>
        <location evidence="1">Membrane</location>
        <topology evidence="1">Multi-pass membrane protein</topology>
    </subcellularLocation>
</comment>
<dbReference type="InterPro" id="IPR050638">
    <property type="entry name" value="AA-Vitamin_Transporters"/>
</dbReference>
<evidence type="ECO:0000256" key="6">
    <source>
        <dbReference type="SAM" id="MobiDB-lite"/>
    </source>
</evidence>
<evidence type="ECO:0000256" key="7">
    <source>
        <dbReference type="SAM" id="Phobius"/>
    </source>
</evidence>
<feature type="transmembrane region" description="Helical" evidence="7">
    <location>
        <begin position="115"/>
        <end position="135"/>
    </location>
</feature>
<dbReference type="Proteomes" id="UP000053060">
    <property type="component" value="Unassembled WGS sequence"/>
</dbReference>
<dbReference type="PANTHER" id="PTHR32322:SF9">
    <property type="entry name" value="AMINO-ACID METABOLITE EFFLUX PUMP-RELATED"/>
    <property type="match status" value="1"/>
</dbReference>
<evidence type="ECO:0000256" key="2">
    <source>
        <dbReference type="ARBA" id="ARBA00007362"/>
    </source>
</evidence>
<reference evidence="9 10" key="2">
    <citation type="journal article" date="2016" name="Genome Announc.">
        <title>Draft Genome Sequence of a Versatile Hydrocarbon-Degrading Bacterium, Rhodococcus pyridinivorans Strain KG-16, Collected from Oil Fields in India.</title>
        <authorList>
            <person name="Aggarwal R.K."/>
            <person name="Dawar C."/>
            <person name="Phanindranath R."/>
            <person name="Mutnuri L."/>
            <person name="Dayal A.M."/>
        </authorList>
    </citation>
    <scope>NUCLEOTIDE SEQUENCE [LARGE SCALE GENOMIC DNA]</scope>
    <source>
        <strain evidence="9 10">KG-16</strain>
    </source>
</reference>
<dbReference type="AlphaFoldDB" id="A0A0V9UFC4"/>
<feature type="transmembrane region" description="Helical" evidence="7">
    <location>
        <begin position="33"/>
        <end position="51"/>
    </location>
</feature>
<dbReference type="RefSeq" id="WP_060653879.1">
    <property type="nucleotide sequence ID" value="NZ_AZXY01000013.1"/>
</dbReference>
<protein>
    <submittedName>
        <fullName evidence="9">Membrane protein</fullName>
    </submittedName>
</protein>
<accession>A0A0V9UFC4</accession>
<gene>
    <name evidence="9" type="ORF">Z045_21635</name>
</gene>